<evidence type="ECO:0000256" key="5">
    <source>
        <dbReference type="SAM" id="Phobius"/>
    </source>
</evidence>
<organism evidence="6 7">
    <name type="scientific">Nocardioides deserti</name>
    <dbReference type="NCBI Taxonomy" id="1588644"/>
    <lineage>
        <taxon>Bacteria</taxon>
        <taxon>Bacillati</taxon>
        <taxon>Actinomycetota</taxon>
        <taxon>Actinomycetes</taxon>
        <taxon>Propionibacteriales</taxon>
        <taxon>Nocardioidaceae</taxon>
        <taxon>Nocardioides</taxon>
    </lineage>
</organism>
<protein>
    <submittedName>
        <fullName evidence="6">DUF4870 domain-containing protein</fullName>
    </submittedName>
</protein>
<evidence type="ECO:0000256" key="2">
    <source>
        <dbReference type="ARBA" id="ARBA00022692"/>
    </source>
</evidence>
<evidence type="ECO:0000313" key="6">
    <source>
        <dbReference type="EMBL" id="MBC2962014.1"/>
    </source>
</evidence>
<comment type="subcellular location">
    <subcellularLocation>
        <location evidence="1">Membrane</location>
        <topology evidence="1">Multi-pass membrane protein</topology>
    </subcellularLocation>
</comment>
<feature type="transmembrane region" description="Helical" evidence="5">
    <location>
        <begin position="39"/>
        <end position="71"/>
    </location>
</feature>
<accession>A0ABR6UC47</accession>
<dbReference type="Proteomes" id="UP000604001">
    <property type="component" value="Unassembled WGS sequence"/>
</dbReference>
<keyword evidence="4 5" id="KW-0472">Membrane</keyword>
<evidence type="ECO:0000256" key="1">
    <source>
        <dbReference type="ARBA" id="ARBA00004141"/>
    </source>
</evidence>
<sequence length="95" mass="10334">MIGAFVALAFLGPLLVMLIKGNQSGYVRAQAVESLNFQLSILIYGIVAFVLAFVLIGFLLLPIVGLIWLVFTIVGSVKASNGELYRYPLTIRMVS</sequence>
<gene>
    <name evidence="6" type="ORF">H7344_17100</name>
</gene>
<proteinExistence type="predicted"/>
<keyword evidence="3 5" id="KW-1133">Transmembrane helix</keyword>
<dbReference type="InterPro" id="IPR019109">
    <property type="entry name" value="MamF_MmsF"/>
</dbReference>
<dbReference type="EMBL" id="JACMYC010000015">
    <property type="protein sequence ID" value="MBC2962014.1"/>
    <property type="molecule type" value="Genomic_DNA"/>
</dbReference>
<evidence type="ECO:0000313" key="7">
    <source>
        <dbReference type="Proteomes" id="UP000604001"/>
    </source>
</evidence>
<name>A0ABR6UC47_9ACTN</name>
<comment type="caution">
    <text evidence="6">The sequence shown here is derived from an EMBL/GenBank/DDBJ whole genome shotgun (WGS) entry which is preliminary data.</text>
</comment>
<reference evidence="6 7" key="1">
    <citation type="submission" date="2020-08" db="EMBL/GenBank/DDBJ databases">
        <title>novel species in genus Nocardioides.</title>
        <authorList>
            <person name="Zhang G."/>
        </authorList>
    </citation>
    <scope>NUCLEOTIDE SEQUENCE [LARGE SCALE GENOMIC DNA]</scope>
    <source>
        <strain evidence="6 7">SC8A-24</strain>
    </source>
</reference>
<keyword evidence="2 5" id="KW-0812">Transmembrane</keyword>
<evidence type="ECO:0000256" key="3">
    <source>
        <dbReference type="ARBA" id="ARBA00022989"/>
    </source>
</evidence>
<evidence type="ECO:0000256" key="4">
    <source>
        <dbReference type="ARBA" id="ARBA00023136"/>
    </source>
</evidence>
<keyword evidence="7" id="KW-1185">Reference proteome</keyword>
<dbReference type="Pfam" id="PF09685">
    <property type="entry name" value="MamF_MmsF"/>
    <property type="match status" value="1"/>
</dbReference>